<dbReference type="NCBIfam" id="TIGR01970">
    <property type="entry name" value="DEAH_box_HrpB"/>
    <property type="match status" value="1"/>
</dbReference>
<dbReference type="PROSITE" id="PS51192">
    <property type="entry name" value="HELICASE_ATP_BIND_1"/>
    <property type="match status" value="1"/>
</dbReference>
<evidence type="ECO:0000313" key="8">
    <source>
        <dbReference type="EMBL" id="MDJ1370369.1"/>
    </source>
</evidence>
<dbReference type="InterPro" id="IPR027417">
    <property type="entry name" value="P-loop_NTPase"/>
</dbReference>
<name>A0ABT7C5A4_9MICO</name>
<dbReference type="InterPro" id="IPR014001">
    <property type="entry name" value="Helicase_ATP-bd"/>
</dbReference>
<dbReference type="SUPFAM" id="SSF52540">
    <property type="entry name" value="P-loop containing nucleoside triphosphate hydrolases"/>
    <property type="match status" value="1"/>
</dbReference>
<dbReference type="InterPro" id="IPR010225">
    <property type="entry name" value="HrpB"/>
</dbReference>
<dbReference type="RefSeq" id="WP_035731868.1">
    <property type="nucleotide sequence ID" value="NZ_CP028426.1"/>
</dbReference>
<feature type="region of interest" description="Disordered" evidence="5">
    <location>
        <begin position="499"/>
        <end position="518"/>
    </location>
</feature>
<evidence type="ECO:0000256" key="1">
    <source>
        <dbReference type="ARBA" id="ARBA00022741"/>
    </source>
</evidence>
<dbReference type="PANTHER" id="PTHR43519">
    <property type="entry name" value="ATP-DEPENDENT RNA HELICASE HRPB"/>
    <property type="match status" value="1"/>
</dbReference>
<organism evidence="8 9">
    <name type="scientific">Gulosibacter molinativorax</name>
    <dbReference type="NCBI Taxonomy" id="256821"/>
    <lineage>
        <taxon>Bacteria</taxon>
        <taxon>Bacillati</taxon>
        <taxon>Actinomycetota</taxon>
        <taxon>Actinomycetes</taxon>
        <taxon>Micrococcales</taxon>
        <taxon>Microbacteriaceae</taxon>
        <taxon>Gulosibacter</taxon>
    </lineage>
</organism>
<dbReference type="Gene3D" id="1.20.120.1080">
    <property type="match status" value="1"/>
</dbReference>
<dbReference type="SMART" id="SM00490">
    <property type="entry name" value="HELICc"/>
    <property type="match status" value="1"/>
</dbReference>
<dbReference type="SMART" id="SM00487">
    <property type="entry name" value="DEXDc"/>
    <property type="match status" value="1"/>
</dbReference>
<dbReference type="Pfam" id="PF08482">
    <property type="entry name" value="HrpB_C"/>
    <property type="match status" value="1"/>
</dbReference>
<evidence type="ECO:0000259" key="7">
    <source>
        <dbReference type="PROSITE" id="PS51194"/>
    </source>
</evidence>
<evidence type="ECO:0000313" key="9">
    <source>
        <dbReference type="Proteomes" id="UP001170379"/>
    </source>
</evidence>
<dbReference type="PIRSF" id="PIRSF005496">
    <property type="entry name" value="ATP_hel_hrpB"/>
    <property type="match status" value="1"/>
</dbReference>
<evidence type="ECO:0000256" key="4">
    <source>
        <dbReference type="ARBA" id="ARBA00022840"/>
    </source>
</evidence>
<keyword evidence="4" id="KW-0067">ATP-binding</keyword>
<feature type="domain" description="Helicase ATP-binding" evidence="6">
    <location>
        <begin position="21"/>
        <end position="180"/>
    </location>
</feature>
<dbReference type="EMBL" id="PXVD01000004">
    <property type="protein sequence ID" value="MDJ1370369.1"/>
    <property type="molecule type" value="Genomic_DNA"/>
</dbReference>
<dbReference type="Gene3D" id="3.40.50.300">
    <property type="entry name" value="P-loop containing nucleotide triphosphate hydrolases"/>
    <property type="match status" value="2"/>
</dbReference>
<proteinExistence type="predicted"/>
<keyword evidence="1" id="KW-0547">Nucleotide-binding</keyword>
<dbReference type="CDD" id="cd18791">
    <property type="entry name" value="SF2_C_RHA"/>
    <property type="match status" value="1"/>
</dbReference>
<reference evidence="8" key="2">
    <citation type="journal article" date="2022" name="Sci. Rep.">
        <title>In silico prediction of the enzymes involved in the degradation of the herbicide molinate by Gulosibacter molinativorax ON4T.</title>
        <authorList>
            <person name="Lopes A.R."/>
            <person name="Bunin E."/>
            <person name="Viana A.T."/>
            <person name="Froufe H."/>
            <person name="Munoz-Merida A."/>
            <person name="Pinho D."/>
            <person name="Figueiredo J."/>
            <person name="Barroso C."/>
            <person name="Vaz-Moreira I."/>
            <person name="Bellanger X."/>
            <person name="Egas C."/>
            <person name="Nunes O.C."/>
        </authorList>
    </citation>
    <scope>NUCLEOTIDE SEQUENCE</scope>
    <source>
        <strain evidence="8">ON4</strain>
    </source>
</reference>
<dbReference type="Proteomes" id="UP001170379">
    <property type="component" value="Unassembled WGS sequence"/>
</dbReference>
<dbReference type="InterPro" id="IPR007502">
    <property type="entry name" value="Helicase-assoc_dom"/>
</dbReference>
<accession>A0ABT7C5A4</accession>
<dbReference type="InterPro" id="IPR001650">
    <property type="entry name" value="Helicase_C-like"/>
</dbReference>
<dbReference type="InterPro" id="IPR013689">
    <property type="entry name" value="RNA_helicase_ATP-dep_HrpB_C"/>
</dbReference>
<dbReference type="PROSITE" id="PS51194">
    <property type="entry name" value="HELICASE_CTER"/>
    <property type="match status" value="1"/>
</dbReference>
<dbReference type="InterPro" id="IPR011545">
    <property type="entry name" value="DEAD/DEAH_box_helicase_dom"/>
</dbReference>
<evidence type="ECO:0000259" key="6">
    <source>
        <dbReference type="PROSITE" id="PS51192"/>
    </source>
</evidence>
<keyword evidence="9" id="KW-1185">Reference proteome</keyword>
<evidence type="ECO:0000256" key="5">
    <source>
        <dbReference type="SAM" id="MobiDB-lite"/>
    </source>
</evidence>
<dbReference type="PANTHER" id="PTHR43519:SF1">
    <property type="entry name" value="ATP-DEPENDENT RNA HELICASE HRPB"/>
    <property type="match status" value="1"/>
</dbReference>
<dbReference type="Pfam" id="PF00271">
    <property type="entry name" value="Helicase_C"/>
    <property type="match status" value="1"/>
</dbReference>
<keyword evidence="3 8" id="KW-0347">Helicase</keyword>
<dbReference type="SMART" id="SM00847">
    <property type="entry name" value="HA2"/>
    <property type="match status" value="1"/>
</dbReference>
<evidence type="ECO:0000256" key="2">
    <source>
        <dbReference type="ARBA" id="ARBA00022801"/>
    </source>
</evidence>
<gene>
    <name evidence="8" type="primary">hrpB</name>
    <name evidence="8" type="ORF">C7K25_03115</name>
</gene>
<sequence>MFNLSAISHGLPAAAMVPDLERALAGRGRVVVEAPPGSGKTTVVPPVAANALGRVIVTQPRRIAARAAAARLASLTGTKLGREIGYSVRGDSRTSASTRIEFVTAGLLLRRLLASPELEGVDVVIMDEVHERDLDADLTFAMLCEVAELRDDLALVAMSATIDAERWARLLGEDVPIVRTPAQPHPLEISYAPAPGPRLDQRGVSRPFLEHVAHTTAAELAKLDEGAALVFVPGAWEVDTVVARLRDLGVDALPLTGSLSPAAQDAALRPDPNLRRRAVVATSVAESSLTVPDVRLVIDSGLAREPRLDVERNIAGLVTVPVARASGDQRAGRAARTGPGAAVRLVAEHEWATFPEHARPEILTADLTSAALTLAVWGAPGGEGMALPDAPEPRALARAHETLAALGAIELVEDRVTVTERGRLLARIPTHPRLARALVDAAELVGATSAAQAVAAIESDARAPGADLAALVRQLRRGGTPATRRWQEDVRRLTALLPTREKARAEKAPTNQASPAPASDDSLALVVALAYPDRIARQRGAAGDYLLASGTGATLPADSALFGQEWLAIADLARTPRGTIIRTAVPVSVDTALLVAGPLAGERVHTVWRDDRVVGRRIRAIGAIELSSVAVAPNPAQARAAVIAMLKERGLGALTWSDEAAELRARLGLLHRELGEPWPDVSDAALLERLEEWLGPELDRIASGTSLNRIPLLDPVRRLLPWPEAAQLEALAPERIEVPSGSQIRLDYPAIDEPDAKPILAVKLQECFGWVETPRIIDDRVPVLLHLLSPARRPLAVTDDLASFWANAYAQVRAEMRGRYPKHPWPADPLTAPPKRGTKRSAH</sequence>
<evidence type="ECO:0000256" key="3">
    <source>
        <dbReference type="ARBA" id="ARBA00022806"/>
    </source>
</evidence>
<comment type="caution">
    <text evidence="8">The sequence shown here is derived from an EMBL/GenBank/DDBJ whole genome shotgun (WGS) entry which is preliminary data.</text>
</comment>
<feature type="region of interest" description="Disordered" evidence="5">
    <location>
        <begin position="820"/>
        <end position="843"/>
    </location>
</feature>
<dbReference type="Pfam" id="PF00270">
    <property type="entry name" value="DEAD"/>
    <property type="match status" value="1"/>
</dbReference>
<reference evidence="8" key="1">
    <citation type="submission" date="2018-03" db="EMBL/GenBank/DDBJ databases">
        <authorList>
            <person name="Nunes O.C."/>
            <person name="Lopes A.R."/>
            <person name="Froufe H."/>
            <person name="Munoz-Merida A."/>
            <person name="Barroso C."/>
            <person name="Egas C."/>
        </authorList>
    </citation>
    <scope>NUCLEOTIDE SEQUENCE</scope>
    <source>
        <strain evidence="8">ON4</strain>
    </source>
</reference>
<protein>
    <submittedName>
        <fullName evidence="8">ATP-dependent helicase HrpB</fullName>
    </submittedName>
</protein>
<keyword evidence="2" id="KW-0378">Hydrolase</keyword>
<dbReference type="GO" id="GO:0004386">
    <property type="term" value="F:helicase activity"/>
    <property type="evidence" value="ECO:0007669"/>
    <property type="project" value="UniProtKB-KW"/>
</dbReference>
<feature type="domain" description="Helicase C-terminal" evidence="7">
    <location>
        <begin position="215"/>
        <end position="378"/>
    </location>
</feature>